<keyword evidence="3" id="KW-1185">Reference proteome</keyword>
<keyword evidence="1" id="KW-0812">Transmembrane</keyword>
<dbReference type="InterPro" id="IPR059179">
    <property type="entry name" value="MLKL-like_MCAfunc"/>
</dbReference>
<organism evidence="2 3">
    <name type="scientific">Gigaspora margarita</name>
    <dbReference type="NCBI Taxonomy" id="4874"/>
    <lineage>
        <taxon>Eukaryota</taxon>
        <taxon>Fungi</taxon>
        <taxon>Fungi incertae sedis</taxon>
        <taxon>Mucoromycota</taxon>
        <taxon>Glomeromycotina</taxon>
        <taxon>Glomeromycetes</taxon>
        <taxon>Diversisporales</taxon>
        <taxon>Gigasporaceae</taxon>
        <taxon>Gigaspora</taxon>
    </lineage>
</organism>
<comment type="caution">
    <text evidence="2">The sequence shown here is derived from an EMBL/GenBank/DDBJ whole genome shotgun (WGS) entry which is preliminary data.</text>
</comment>
<dbReference type="Gene3D" id="1.20.930.20">
    <property type="entry name" value="Adaptor protein Cbl, N-terminal domain"/>
    <property type="match status" value="1"/>
</dbReference>
<evidence type="ECO:0000256" key="1">
    <source>
        <dbReference type="SAM" id="Phobius"/>
    </source>
</evidence>
<keyword evidence="1" id="KW-1133">Transmembrane helix</keyword>
<dbReference type="Proteomes" id="UP000439903">
    <property type="component" value="Unassembled WGS sequence"/>
</dbReference>
<proteinExistence type="predicted"/>
<dbReference type="GO" id="GO:0016301">
    <property type="term" value="F:kinase activity"/>
    <property type="evidence" value="ECO:0007669"/>
    <property type="project" value="UniProtKB-KW"/>
</dbReference>
<evidence type="ECO:0000313" key="3">
    <source>
        <dbReference type="Proteomes" id="UP000439903"/>
    </source>
</evidence>
<keyword evidence="2" id="KW-0418">Kinase</keyword>
<accession>A0A8H4ANE7</accession>
<protein>
    <submittedName>
        <fullName evidence="2">Kinase-like protein</fullName>
    </submittedName>
</protein>
<gene>
    <name evidence="2" type="ORF">F8M41_017237</name>
</gene>
<dbReference type="GO" id="GO:0007166">
    <property type="term" value="P:cell surface receptor signaling pathway"/>
    <property type="evidence" value="ECO:0007669"/>
    <property type="project" value="InterPro"/>
</dbReference>
<evidence type="ECO:0000313" key="2">
    <source>
        <dbReference type="EMBL" id="KAF0515994.1"/>
    </source>
</evidence>
<feature type="transmembrane region" description="Helical" evidence="1">
    <location>
        <begin position="44"/>
        <end position="65"/>
    </location>
</feature>
<sequence>MSTSDKIKKAIELNDSIVYVGTKLDVGKGALNVLGMVGESVKPYVPLIAVVTSLIGEIVTIYKNAQYNKKISRRRKENEENFRKQVYYDDFVRFKNALEKIKNFASEVTQLRSYRKYLNANHVKEKF</sequence>
<reference evidence="2 3" key="1">
    <citation type="journal article" date="2019" name="Environ. Microbiol.">
        <title>At the nexus of three kingdoms: the genome of the mycorrhizal fungus Gigaspora margarita provides insights into plant, endobacterial and fungal interactions.</title>
        <authorList>
            <person name="Venice F."/>
            <person name="Ghignone S."/>
            <person name="Salvioli di Fossalunga A."/>
            <person name="Amselem J."/>
            <person name="Novero M."/>
            <person name="Xianan X."/>
            <person name="Sedzielewska Toro K."/>
            <person name="Morin E."/>
            <person name="Lipzen A."/>
            <person name="Grigoriev I.V."/>
            <person name="Henrissat B."/>
            <person name="Martin F.M."/>
            <person name="Bonfante P."/>
        </authorList>
    </citation>
    <scope>NUCLEOTIDE SEQUENCE [LARGE SCALE GENOMIC DNA]</scope>
    <source>
        <strain evidence="2 3">BEG34</strain>
    </source>
</reference>
<dbReference type="CDD" id="cd21037">
    <property type="entry name" value="MLKL_NTD"/>
    <property type="match status" value="1"/>
</dbReference>
<dbReference type="EMBL" id="WTPW01000391">
    <property type="protein sequence ID" value="KAF0515994.1"/>
    <property type="molecule type" value="Genomic_DNA"/>
</dbReference>
<dbReference type="OrthoDB" id="2440440at2759"/>
<keyword evidence="1" id="KW-0472">Membrane</keyword>
<dbReference type="InterPro" id="IPR036537">
    <property type="entry name" value="Adaptor_Cbl_N_dom_sf"/>
</dbReference>
<dbReference type="AlphaFoldDB" id="A0A8H4ANE7"/>
<name>A0A8H4ANE7_GIGMA</name>
<keyword evidence="2" id="KW-0808">Transferase</keyword>